<accession>A0A0B6YT89</accession>
<organism evidence="1">
    <name type="scientific">Arion vulgaris</name>
    <dbReference type="NCBI Taxonomy" id="1028688"/>
    <lineage>
        <taxon>Eukaryota</taxon>
        <taxon>Metazoa</taxon>
        <taxon>Spiralia</taxon>
        <taxon>Lophotrochozoa</taxon>
        <taxon>Mollusca</taxon>
        <taxon>Gastropoda</taxon>
        <taxon>Heterobranchia</taxon>
        <taxon>Euthyneura</taxon>
        <taxon>Panpulmonata</taxon>
        <taxon>Eupulmonata</taxon>
        <taxon>Stylommatophora</taxon>
        <taxon>Helicina</taxon>
        <taxon>Arionoidea</taxon>
        <taxon>Arionidae</taxon>
        <taxon>Arion</taxon>
    </lineage>
</organism>
<sequence>MFYSGKEIKAACRVCRHVQVIGFIFFLTPKLVFIEVSNTGLSVRKHYRI</sequence>
<proteinExistence type="predicted"/>
<protein>
    <submittedName>
        <fullName evidence="1">Uncharacterized protein</fullName>
    </submittedName>
</protein>
<reference evidence="1" key="1">
    <citation type="submission" date="2014-12" db="EMBL/GenBank/DDBJ databases">
        <title>Insight into the proteome of Arion vulgaris.</title>
        <authorList>
            <person name="Aradska J."/>
            <person name="Bulat T."/>
            <person name="Smidak R."/>
            <person name="Sarate P."/>
            <person name="Gangsoo J."/>
            <person name="Sialana F."/>
            <person name="Bilban M."/>
            <person name="Lubec G."/>
        </authorList>
    </citation>
    <scope>NUCLEOTIDE SEQUENCE</scope>
    <source>
        <tissue evidence="1">Skin</tissue>
    </source>
</reference>
<name>A0A0B6YT89_9EUPU</name>
<dbReference type="AlphaFoldDB" id="A0A0B6YT89"/>
<evidence type="ECO:0000313" key="1">
    <source>
        <dbReference type="EMBL" id="CEK58735.1"/>
    </source>
</evidence>
<dbReference type="EMBL" id="HACG01011870">
    <property type="protein sequence ID" value="CEK58735.1"/>
    <property type="molecule type" value="Transcribed_RNA"/>
</dbReference>
<gene>
    <name evidence="1" type="primary">ORF34034</name>
</gene>